<dbReference type="SUPFAM" id="SSF47226">
    <property type="entry name" value="Histidine-containing phosphotransfer domain, HPT domain"/>
    <property type="match status" value="1"/>
</dbReference>
<feature type="domain" description="GGDEF" evidence="3">
    <location>
        <begin position="267"/>
        <end position="400"/>
    </location>
</feature>
<dbReference type="CDD" id="cd00156">
    <property type="entry name" value="REC"/>
    <property type="match status" value="1"/>
</dbReference>
<evidence type="ECO:0000313" key="5">
    <source>
        <dbReference type="Proteomes" id="UP000295418"/>
    </source>
</evidence>
<dbReference type="SUPFAM" id="SSF52172">
    <property type="entry name" value="CheY-like"/>
    <property type="match status" value="2"/>
</dbReference>
<dbReference type="GO" id="GO:0052621">
    <property type="term" value="F:diguanylate cyclase activity"/>
    <property type="evidence" value="ECO:0007669"/>
    <property type="project" value="TreeGrafter"/>
</dbReference>
<dbReference type="PROSITE" id="PS50887">
    <property type="entry name" value="GGDEF"/>
    <property type="match status" value="1"/>
</dbReference>
<dbReference type="PANTHER" id="PTHR45138:SF9">
    <property type="entry name" value="DIGUANYLATE CYCLASE DGCM-RELATED"/>
    <property type="match status" value="1"/>
</dbReference>
<dbReference type="AlphaFoldDB" id="A0A4R4EJK3"/>
<keyword evidence="5" id="KW-1185">Reference proteome</keyword>
<feature type="domain" description="Response regulatory" evidence="2">
    <location>
        <begin position="111"/>
        <end position="227"/>
    </location>
</feature>
<dbReference type="Pfam" id="PF00072">
    <property type="entry name" value="Response_reg"/>
    <property type="match status" value="2"/>
</dbReference>
<dbReference type="PROSITE" id="PS50110">
    <property type="entry name" value="RESPONSE_REGULATORY"/>
    <property type="match status" value="2"/>
</dbReference>
<name>A0A4R4EJK3_9BACL</name>
<dbReference type="NCBIfam" id="TIGR00254">
    <property type="entry name" value="GGDEF"/>
    <property type="match status" value="1"/>
</dbReference>
<evidence type="ECO:0000259" key="2">
    <source>
        <dbReference type="PROSITE" id="PS50110"/>
    </source>
</evidence>
<dbReference type="PANTHER" id="PTHR45138">
    <property type="entry name" value="REGULATORY COMPONENTS OF SENSORY TRANSDUCTION SYSTEM"/>
    <property type="match status" value="1"/>
</dbReference>
<protein>
    <submittedName>
        <fullName evidence="4">Response regulator</fullName>
    </submittedName>
</protein>
<dbReference type="RefSeq" id="WP_132416796.1">
    <property type="nucleotide sequence ID" value="NZ_SKFG01000002.1"/>
</dbReference>
<dbReference type="Gene3D" id="3.40.50.2300">
    <property type="match status" value="2"/>
</dbReference>
<feature type="domain" description="Response regulatory" evidence="2">
    <location>
        <begin position="411"/>
        <end position="535"/>
    </location>
</feature>
<feature type="modified residue" description="4-aspartylphosphate" evidence="1">
    <location>
        <position position="468"/>
    </location>
</feature>
<dbReference type="InterPro" id="IPR050469">
    <property type="entry name" value="Diguanylate_Cyclase"/>
</dbReference>
<dbReference type="SMART" id="SM00267">
    <property type="entry name" value="GGDEF"/>
    <property type="match status" value="1"/>
</dbReference>
<dbReference type="InterPro" id="IPR043128">
    <property type="entry name" value="Rev_trsase/Diguanyl_cyclase"/>
</dbReference>
<dbReference type="InterPro" id="IPR036641">
    <property type="entry name" value="HPT_dom_sf"/>
</dbReference>
<dbReference type="SUPFAM" id="SSF55073">
    <property type="entry name" value="Nucleotide cyclase"/>
    <property type="match status" value="1"/>
</dbReference>
<dbReference type="EMBL" id="SKFG01000002">
    <property type="protein sequence ID" value="TCZ80149.1"/>
    <property type="molecule type" value="Genomic_DNA"/>
</dbReference>
<dbReference type="InterPro" id="IPR000160">
    <property type="entry name" value="GGDEF_dom"/>
</dbReference>
<dbReference type="Pfam" id="PF00990">
    <property type="entry name" value="GGDEF"/>
    <property type="match status" value="1"/>
</dbReference>
<dbReference type="Gene3D" id="3.30.70.270">
    <property type="match status" value="1"/>
</dbReference>
<dbReference type="InterPro" id="IPR029787">
    <property type="entry name" value="Nucleotide_cyclase"/>
</dbReference>
<dbReference type="GO" id="GO:0043709">
    <property type="term" value="P:cell adhesion involved in single-species biofilm formation"/>
    <property type="evidence" value="ECO:0007669"/>
    <property type="project" value="TreeGrafter"/>
</dbReference>
<evidence type="ECO:0000256" key="1">
    <source>
        <dbReference type="PROSITE-ProRule" id="PRU00169"/>
    </source>
</evidence>
<dbReference type="FunFam" id="3.30.70.270:FF:000001">
    <property type="entry name" value="Diguanylate cyclase domain protein"/>
    <property type="match status" value="1"/>
</dbReference>
<proteinExistence type="predicted"/>
<dbReference type="GO" id="GO:1902201">
    <property type="term" value="P:negative regulation of bacterial-type flagellum-dependent cell motility"/>
    <property type="evidence" value="ECO:0007669"/>
    <property type="project" value="TreeGrafter"/>
</dbReference>
<keyword evidence="1" id="KW-0597">Phosphoprotein</keyword>
<dbReference type="SMART" id="SM00448">
    <property type="entry name" value="REC"/>
    <property type="match status" value="2"/>
</dbReference>
<evidence type="ECO:0000259" key="3">
    <source>
        <dbReference type="PROSITE" id="PS50887"/>
    </source>
</evidence>
<reference evidence="4 5" key="1">
    <citation type="submission" date="2019-03" db="EMBL/GenBank/DDBJ databases">
        <authorList>
            <person name="Kim M.K.M."/>
        </authorList>
    </citation>
    <scope>NUCLEOTIDE SEQUENCE [LARGE SCALE GENOMIC DNA]</scope>
    <source>
        <strain evidence="4 5">18JY21-1</strain>
    </source>
</reference>
<dbReference type="Proteomes" id="UP000295418">
    <property type="component" value="Unassembled WGS sequence"/>
</dbReference>
<dbReference type="GO" id="GO:0005886">
    <property type="term" value="C:plasma membrane"/>
    <property type="evidence" value="ECO:0007669"/>
    <property type="project" value="TreeGrafter"/>
</dbReference>
<dbReference type="InterPro" id="IPR001789">
    <property type="entry name" value="Sig_transdc_resp-reg_receiver"/>
</dbReference>
<organism evidence="4 5">
    <name type="scientific">Paenibacillus albiflavus</name>
    <dbReference type="NCBI Taxonomy" id="2545760"/>
    <lineage>
        <taxon>Bacteria</taxon>
        <taxon>Bacillati</taxon>
        <taxon>Bacillota</taxon>
        <taxon>Bacilli</taxon>
        <taxon>Bacillales</taxon>
        <taxon>Paenibacillaceae</taxon>
        <taxon>Paenibacillus</taxon>
    </lineage>
</organism>
<gene>
    <name evidence="4" type="ORF">E0485_04685</name>
</gene>
<dbReference type="OrthoDB" id="9759607at2"/>
<comment type="caution">
    <text evidence="1">Lacks conserved residue(s) required for the propagation of feature annotation.</text>
</comment>
<evidence type="ECO:0000313" key="4">
    <source>
        <dbReference type="EMBL" id="TCZ80149.1"/>
    </source>
</evidence>
<dbReference type="InterPro" id="IPR011006">
    <property type="entry name" value="CheY-like_superfamily"/>
</dbReference>
<dbReference type="GO" id="GO:0000160">
    <property type="term" value="P:phosphorelay signal transduction system"/>
    <property type="evidence" value="ECO:0007669"/>
    <property type="project" value="InterPro"/>
</dbReference>
<comment type="caution">
    <text evidence="4">The sequence shown here is derived from an EMBL/GenBank/DDBJ whole genome shotgun (WGS) entry which is preliminary data.</text>
</comment>
<dbReference type="CDD" id="cd01949">
    <property type="entry name" value="GGDEF"/>
    <property type="match status" value="1"/>
</dbReference>
<sequence>MNKYKELVQQRISITIDSWFERKGVEEQELYRFFHNLKGTSGTVGLIDIQHYAEDKLLLFQEDSSAIIQYNDWAKHVYPLIQFFEENQESAVNEGNTISDVVDVSDVMSKRILIIDSDIEFTAYLKEVLEKRLYPVSIALSAATGLKFFYDRKPALILLNVYLPESNGIEELKQIVLKAKQDHIPIIVISSKQSKQQIIEAYRAGAMDYLSKSIDPDILLAIIDNRLQMKLDWERSIVIDELTGAYNRKHFNLVLNHLISEYERSGANFSVVMLDLDHFKRINDTYGHLMGDEVLKRCIVTFQNIIRQGDVLCRYGGEEFVLLLPHTNALESEAIVQLMREQFSQVLFRAETESFYVTFSSGISEINARNNHPEKLVEEADQALYKAKRSGRNQTVIYHEELGIGSEPDLHVMIIDDDAIMRQIIAKPFLSWQPSANMNVNVTEFSDGTSFIQSDWYKPGDKFILLLDGTMPGLDGMDVLRQVRNSHPEQDILIVMLTARNNQADIVHALQIGADDYIIKPFYQEELLSRVERLVHRILH</sequence>
<accession>A0A4R4EJK3</accession>